<evidence type="ECO:0000313" key="7">
    <source>
        <dbReference type="EMBL" id="MBD3920888.1"/>
    </source>
</evidence>
<evidence type="ECO:0000256" key="2">
    <source>
        <dbReference type="ARBA" id="ARBA00022450"/>
    </source>
</evidence>
<dbReference type="InterPro" id="IPR023213">
    <property type="entry name" value="CAT-like_dom_sf"/>
</dbReference>
<dbReference type="Proteomes" id="UP000609346">
    <property type="component" value="Unassembled WGS sequence"/>
</dbReference>
<dbReference type="InterPro" id="IPR020806">
    <property type="entry name" value="PKS_PP-bd"/>
</dbReference>
<keyword evidence="2" id="KW-0596">Phosphopantetheine</keyword>
<dbReference type="SUPFAM" id="SSF47336">
    <property type="entry name" value="ACP-like"/>
    <property type="match status" value="1"/>
</dbReference>
<comment type="cofactor">
    <cofactor evidence="1">
        <name>pantetheine 4'-phosphate</name>
        <dbReference type="ChEBI" id="CHEBI:47942"/>
    </cofactor>
</comment>
<dbReference type="PROSITE" id="PS50075">
    <property type="entry name" value="CARRIER"/>
    <property type="match status" value="1"/>
</dbReference>
<dbReference type="EMBL" id="JACXZA010000005">
    <property type="protein sequence ID" value="MBD3920888.1"/>
    <property type="molecule type" value="Genomic_DNA"/>
</dbReference>
<proteinExistence type="predicted"/>
<keyword evidence="3" id="KW-0597">Phosphoprotein</keyword>
<sequence length="545" mass="61599">MLTTANVTVHEQRVINGSLLSQTAYNIPLFVRFGQGLNIRKMYNLLTERFERLAIFRTSFQMEGVMTKRVSKEAPLIEIQTFPRMDKLEKEELLASHLIGIEDEELVRTVLCKISGETADYLFLNVHHALMDGFSMNLFLQDLLASYLRDEPCSLESTLPTNKEASITQMDVMDPQRFESYDSFKTKLLGKQTDAVHYLCESFVLPDWPRRHSDFALTLSAFALSMAQWLGTYEVYTAYPSLGRDMNTYRQLGNFVQMIPFDLQLDPEQSVESLIGAVQKRTIANLGSRDYYGEVMRLERMQLLNLFRDIVFDYKSGTLIDKLLDGEHDITLEDAEAYRDEKYGMHFSVYKNGQLLQLTVIASEYAEDELRQLIALFRANVDALYRHTQASVGSMVGIAKLASATEPSRADGQAIPAAQFAATAAELQTAAAVEEAPAQDKSTAPPDAAEQPMLAPSPPCVVTREQREAAISRDIMSIVSAMLDGETVKPNESFFDIGMDSTLLVKFKKRVRDQFGVNLKISDFFNQYTSELLSAHIMKQLKEDY</sequence>
<comment type="caution">
    <text evidence="7">The sequence shown here is derived from an EMBL/GenBank/DDBJ whole genome shotgun (WGS) entry which is preliminary data.</text>
</comment>
<dbReference type="Gene3D" id="3.30.559.30">
    <property type="entry name" value="Nonribosomal peptide synthetase, condensation domain"/>
    <property type="match status" value="1"/>
</dbReference>
<organism evidence="7 8">
    <name type="scientific">Paenibacillus terricola</name>
    <dbReference type="NCBI Taxonomy" id="2763503"/>
    <lineage>
        <taxon>Bacteria</taxon>
        <taxon>Bacillati</taxon>
        <taxon>Bacillota</taxon>
        <taxon>Bacilli</taxon>
        <taxon>Bacillales</taxon>
        <taxon>Paenibacillaceae</taxon>
        <taxon>Paenibacillus</taxon>
    </lineage>
</organism>
<keyword evidence="4" id="KW-0677">Repeat</keyword>
<dbReference type="Pfam" id="PF00550">
    <property type="entry name" value="PP-binding"/>
    <property type="match status" value="1"/>
</dbReference>
<name>A0ABR8MY63_9BACL</name>
<dbReference type="InterPro" id="IPR036736">
    <property type="entry name" value="ACP-like_sf"/>
</dbReference>
<dbReference type="InterPro" id="IPR001242">
    <property type="entry name" value="Condensation_dom"/>
</dbReference>
<dbReference type="Pfam" id="PF00668">
    <property type="entry name" value="Condensation"/>
    <property type="match status" value="1"/>
</dbReference>
<dbReference type="InterPro" id="IPR009081">
    <property type="entry name" value="PP-bd_ACP"/>
</dbReference>
<evidence type="ECO:0000256" key="3">
    <source>
        <dbReference type="ARBA" id="ARBA00022553"/>
    </source>
</evidence>
<dbReference type="PANTHER" id="PTHR45527:SF1">
    <property type="entry name" value="FATTY ACID SYNTHASE"/>
    <property type="match status" value="1"/>
</dbReference>
<gene>
    <name evidence="7" type="ORF">H8B09_19130</name>
</gene>
<evidence type="ECO:0000256" key="5">
    <source>
        <dbReference type="SAM" id="MobiDB-lite"/>
    </source>
</evidence>
<keyword evidence="8" id="KW-1185">Reference proteome</keyword>
<dbReference type="RefSeq" id="WP_191205201.1">
    <property type="nucleotide sequence ID" value="NZ_JACXZA010000005.1"/>
</dbReference>
<dbReference type="SMART" id="SM00823">
    <property type="entry name" value="PKS_PP"/>
    <property type="match status" value="1"/>
</dbReference>
<dbReference type="PANTHER" id="PTHR45527">
    <property type="entry name" value="NONRIBOSOMAL PEPTIDE SYNTHETASE"/>
    <property type="match status" value="1"/>
</dbReference>
<dbReference type="SUPFAM" id="SSF52777">
    <property type="entry name" value="CoA-dependent acyltransferases"/>
    <property type="match status" value="2"/>
</dbReference>
<feature type="region of interest" description="Disordered" evidence="5">
    <location>
        <begin position="432"/>
        <end position="458"/>
    </location>
</feature>
<evidence type="ECO:0000256" key="4">
    <source>
        <dbReference type="ARBA" id="ARBA00022737"/>
    </source>
</evidence>
<evidence type="ECO:0000259" key="6">
    <source>
        <dbReference type="PROSITE" id="PS50075"/>
    </source>
</evidence>
<evidence type="ECO:0000313" key="8">
    <source>
        <dbReference type="Proteomes" id="UP000609346"/>
    </source>
</evidence>
<accession>A0ABR8MY63</accession>
<dbReference type="Gene3D" id="3.30.559.10">
    <property type="entry name" value="Chloramphenicol acetyltransferase-like domain"/>
    <property type="match status" value="1"/>
</dbReference>
<evidence type="ECO:0000256" key="1">
    <source>
        <dbReference type="ARBA" id="ARBA00001957"/>
    </source>
</evidence>
<reference evidence="7 8" key="1">
    <citation type="submission" date="2020-09" db="EMBL/GenBank/DDBJ databases">
        <title>Paenibacillus sp. strain PR3 16S rRNA gene Genome sequencing and assembly.</title>
        <authorList>
            <person name="Kim J."/>
        </authorList>
    </citation>
    <scope>NUCLEOTIDE SEQUENCE [LARGE SCALE GENOMIC DNA]</scope>
    <source>
        <strain evidence="7 8">PR3</strain>
    </source>
</reference>
<feature type="domain" description="Carrier" evidence="6">
    <location>
        <begin position="466"/>
        <end position="541"/>
    </location>
</feature>
<protein>
    <recommendedName>
        <fullName evidence="6">Carrier domain-containing protein</fullName>
    </recommendedName>
</protein>
<dbReference type="Gene3D" id="1.10.1200.10">
    <property type="entry name" value="ACP-like"/>
    <property type="match status" value="1"/>
</dbReference>